<evidence type="ECO:0000256" key="8">
    <source>
        <dbReference type="SAM" id="Phobius"/>
    </source>
</evidence>
<accession>A0ABD2NU54</accession>
<comment type="subcellular location">
    <subcellularLocation>
        <location evidence="1">Membrane</location>
        <topology evidence="1">Multi-pass membrane protein</topology>
    </subcellularLocation>
</comment>
<organism evidence="10 11">
    <name type="scientific">Cryptolaemus montrouzieri</name>
    <dbReference type="NCBI Taxonomy" id="559131"/>
    <lineage>
        <taxon>Eukaryota</taxon>
        <taxon>Metazoa</taxon>
        <taxon>Ecdysozoa</taxon>
        <taxon>Arthropoda</taxon>
        <taxon>Hexapoda</taxon>
        <taxon>Insecta</taxon>
        <taxon>Pterygota</taxon>
        <taxon>Neoptera</taxon>
        <taxon>Endopterygota</taxon>
        <taxon>Coleoptera</taxon>
        <taxon>Polyphaga</taxon>
        <taxon>Cucujiformia</taxon>
        <taxon>Coccinelloidea</taxon>
        <taxon>Coccinellidae</taxon>
        <taxon>Scymninae</taxon>
        <taxon>Scymnini</taxon>
        <taxon>Cryptolaemus</taxon>
    </lineage>
</organism>
<evidence type="ECO:0000259" key="9">
    <source>
        <dbReference type="Pfam" id="PF13886"/>
    </source>
</evidence>
<evidence type="ECO:0000256" key="3">
    <source>
        <dbReference type="ARBA" id="ARBA00022692"/>
    </source>
</evidence>
<feature type="transmembrane region" description="Helical" evidence="8">
    <location>
        <begin position="251"/>
        <end position="270"/>
    </location>
</feature>
<evidence type="ECO:0000313" key="10">
    <source>
        <dbReference type="EMBL" id="KAL3282271.1"/>
    </source>
</evidence>
<keyword evidence="11" id="KW-1185">Reference proteome</keyword>
<feature type="domain" description="TM7S3/TM198-like" evidence="9">
    <location>
        <begin position="92"/>
        <end position="272"/>
    </location>
</feature>
<dbReference type="Pfam" id="PF13886">
    <property type="entry name" value="TM7S3_TM198"/>
    <property type="match status" value="1"/>
</dbReference>
<evidence type="ECO:0000256" key="5">
    <source>
        <dbReference type="ARBA" id="ARBA00023136"/>
    </source>
</evidence>
<proteinExistence type="inferred from homology"/>
<evidence type="ECO:0000256" key="2">
    <source>
        <dbReference type="ARBA" id="ARBA00006244"/>
    </source>
</evidence>
<sequence length="385" mass="43059">MINIRKKCQILKGANKLKGTSIFLSPDLSPEERAQHKMLVNHMNEARNRGKQAKIQERTLIIEGQTITIQQLEKQKTADEPKNFSENLIHPGYRLFKTVMFLTGFIFASSLVFMICLQGEMMPLYGNAGVSIFAGVLFGLITMLVQYVGLFMSGLHTGFLLGLAGLLTADYFVETSAKGSIWMCLSVLLVSALVFAIFNLYFRKGLTILGTSVYGGAILTGSLDYFVEKLSIVSWIWQRVSLRPVEPPPCWFSWIVLGAWPSFVIVGLILQCAITGRGIHHEDDIAGRKKPRGPSMRGQTRAERAEMRQKKYRYLYQVRTAHGDVISQNFVQALQKKETDVQGAGECSTLQSDATNLTILPPDAHLSVLTESEDDSQVEIRHPKR</sequence>
<keyword evidence="4 8" id="KW-1133">Transmembrane helix</keyword>
<keyword evidence="5 8" id="KW-0472">Membrane</keyword>
<feature type="transmembrane region" description="Helical" evidence="8">
    <location>
        <begin position="180"/>
        <end position="202"/>
    </location>
</feature>
<feature type="transmembrane region" description="Helical" evidence="8">
    <location>
        <begin position="154"/>
        <end position="173"/>
    </location>
</feature>
<evidence type="ECO:0000313" key="11">
    <source>
        <dbReference type="Proteomes" id="UP001516400"/>
    </source>
</evidence>
<dbReference type="Proteomes" id="UP001516400">
    <property type="component" value="Unassembled WGS sequence"/>
</dbReference>
<dbReference type="EMBL" id="JABFTP020000144">
    <property type="protein sequence ID" value="KAL3282271.1"/>
    <property type="molecule type" value="Genomic_DNA"/>
</dbReference>
<evidence type="ECO:0000256" key="4">
    <source>
        <dbReference type="ARBA" id="ARBA00022989"/>
    </source>
</evidence>
<evidence type="ECO:0000256" key="1">
    <source>
        <dbReference type="ARBA" id="ARBA00004141"/>
    </source>
</evidence>
<keyword evidence="3 8" id="KW-0812">Transmembrane</keyword>
<gene>
    <name evidence="10" type="ORF">HHI36_005462</name>
</gene>
<feature type="transmembrane region" description="Helical" evidence="8">
    <location>
        <begin position="95"/>
        <end position="117"/>
    </location>
</feature>
<comment type="caution">
    <text evidence="10">The sequence shown here is derived from an EMBL/GenBank/DDBJ whole genome shotgun (WGS) entry which is preliminary data.</text>
</comment>
<dbReference type="GO" id="GO:0016020">
    <property type="term" value="C:membrane"/>
    <property type="evidence" value="ECO:0007669"/>
    <property type="project" value="UniProtKB-SubCell"/>
</dbReference>
<name>A0ABD2NU54_9CUCU</name>
<comment type="similarity">
    <text evidence="2">Belongs to the TMEM198 family.</text>
</comment>
<feature type="transmembrane region" description="Helical" evidence="8">
    <location>
        <begin position="124"/>
        <end position="148"/>
    </location>
</feature>
<dbReference type="InterPro" id="IPR040236">
    <property type="entry name" value="TMEM198"/>
</dbReference>
<dbReference type="PANTHER" id="PTHR31247:SF5">
    <property type="entry name" value="DUF4203 DOMAIN-CONTAINING PROTEIN"/>
    <property type="match status" value="1"/>
</dbReference>
<dbReference type="AlphaFoldDB" id="A0ABD2NU54"/>
<protein>
    <recommendedName>
        <fullName evidence="6">Transmembrane protein 198</fullName>
    </recommendedName>
</protein>
<feature type="region of interest" description="Disordered" evidence="7">
    <location>
        <begin position="283"/>
        <end position="302"/>
    </location>
</feature>
<dbReference type="PANTHER" id="PTHR31247">
    <property type="entry name" value="TRANSMEMBRANE PROTEIN 198 FAMILY MEMBER"/>
    <property type="match status" value="1"/>
</dbReference>
<evidence type="ECO:0000256" key="6">
    <source>
        <dbReference type="ARBA" id="ARBA00049737"/>
    </source>
</evidence>
<evidence type="ECO:0000256" key="7">
    <source>
        <dbReference type="SAM" id="MobiDB-lite"/>
    </source>
</evidence>
<dbReference type="InterPro" id="IPR025256">
    <property type="entry name" value="TM7S3/TM198-like_dom"/>
</dbReference>
<reference evidence="10 11" key="1">
    <citation type="journal article" date="2021" name="BMC Biol.">
        <title>Horizontally acquired antibacterial genes associated with adaptive radiation of ladybird beetles.</title>
        <authorList>
            <person name="Li H.S."/>
            <person name="Tang X.F."/>
            <person name="Huang Y.H."/>
            <person name="Xu Z.Y."/>
            <person name="Chen M.L."/>
            <person name="Du X.Y."/>
            <person name="Qiu B.Y."/>
            <person name="Chen P.T."/>
            <person name="Zhang W."/>
            <person name="Slipinski A."/>
            <person name="Escalona H.E."/>
            <person name="Waterhouse R.M."/>
            <person name="Zwick A."/>
            <person name="Pang H."/>
        </authorList>
    </citation>
    <scope>NUCLEOTIDE SEQUENCE [LARGE SCALE GENOMIC DNA]</scope>
    <source>
        <strain evidence="10">SYSU2018</strain>
    </source>
</reference>